<evidence type="ECO:0000313" key="9">
    <source>
        <dbReference type="Proteomes" id="UP001479436"/>
    </source>
</evidence>
<keyword evidence="4 8" id="KW-0418">Kinase</keyword>
<dbReference type="GO" id="GO:0004712">
    <property type="term" value="F:protein serine/threonine/tyrosine kinase activity"/>
    <property type="evidence" value="ECO:0007669"/>
    <property type="project" value="UniProtKB-EC"/>
</dbReference>
<feature type="compositionally biased region" description="Polar residues" evidence="6">
    <location>
        <begin position="586"/>
        <end position="602"/>
    </location>
</feature>
<dbReference type="EC" id="2.7.12.1" evidence="8"/>
<dbReference type="InterPro" id="IPR011009">
    <property type="entry name" value="Kinase-like_dom_sf"/>
</dbReference>
<feature type="compositionally biased region" description="Polar residues" evidence="6">
    <location>
        <begin position="39"/>
        <end position="64"/>
    </location>
</feature>
<evidence type="ECO:0000256" key="2">
    <source>
        <dbReference type="ARBA" id="ARBA00022679"/>
    </source>
</evidence>
<feature type="region of interest" description="Disordered" evidence="6">
    <location>
        <begin position="108"/>
        <end position="134"/>
    </location>
</feature>
<reference evidence="8 9" key="1">
    <citation type="submission" date="2023-04" db="EMBL/GenBank/DDBJ databases">
        <title>Genome of Basidiobolus ranarum AG-B5.</title>
        <authorList>
            <person name="Stajich J.E."/>
            <person name="Carter-House D."/>
            <person name="Gryganskyi A."/>
        </authorList>
    </citation>
    <scope>NUCLEOTIDE SEQUENCE [LARGE SCALE GENOMIC DNA]</scope>
    <source>
        <strain evidence="8 9">AG-B5</strain>
    </source>
</reference>
<feature type="region of interest" description="Disordered" evidence="6">
    <location>
        <begin position="583"/>
        <end position="628"/>
    </location>
</feature>
<proteinExistence type="predicted"/>
<dbReference type="PANTHER" id="PTHR24058:SF17">
    <property type="entry name" value="HOMEODOMAIN INTERACTING PROTEIN KINASE, ISOFORM D"/>
    <property type="match status" value="1"/>
</dbReference>
<evidence type="ECO:0000256" key="6">
    <source>
        <dbReference type="SAM" id="MobiDB-lite"/>
    </source>
</evidence>
<feature type="domain" description="Protein kinase" evidence="7">
    <location>
        <begin position="237"/>
        <end position="568"/>
    </location>
</feature>
<feature type="compositionally biased region" description="Polar residues" evidence="6">
    <location>
        <begin position="615"/>
        <end position="625"/>
    </location>
</feature>
<keyword evidence="3" id="KW-0547">Nucleotide-binding</keyword>
<evidence type="ECO:0000313" key="8">
    <source>
        <dbReference type="EMBL" id="KAK9767862.1"/>
    </source>
</evidence>
<feature type="region of interest" description="Disordered" evidence="6">
    <location>
        <begin position="1510"/>
        <end position="1537"/>
    </location>
</feature>
<dbReference type="Proteomes" id="UP001479436">
    <property type="component" value="Unassembled WGS sequence"/>
</dbReference>
<dbReference type="InterPro" id="IPR000719">
    <property type="entry name" value="Prot_kinase_dom"/>
</dbReference>
<feature type="region of interest" description="Disordered" evidence="6">
    <location>
        <begin position="740"/>
        <end position="803"/>
    </location>
</feature>
<dbReference type="EMBL" id="JASJQH010000049">
    <property type="protein sequence ID" value="KAK9767862.1"/>
    <property type="molecule type" value="Genomic_DNA"/>
</dbReference>
<keyword evidence="5" id="KW-0067">ATP-binding</keyword>
<protein>
    <submittedName>
        <fullName evidence="8">Dual specificity protein kinase yak1</fullName>
        <ecNumber evidence="8">2.7.12.1</ecNumber>
    </submittedName>
</protein>
<keyword evidence="1" id="KW-0723">Serine/threonine-protein kinase</keyword>
<evidence type="ECO:0000256" key="5">
    <source>
        <dbReference type="ARBA" id="ARBA00022840"/>
    </source>
</evidence>
<feature type="compositionally biased region" description="Polar residues" evidence="6">
    <location>
        <begin position="1065"/>
        <end position="1113"/>
    </location>
</feature>
<evidence type="ECO:0000256" key="3">
    <source>
        <dbReference type="ARBA" id="ARBA00022741"/>
    </source>
</evidence>
<evidence type="ECO:0000256" key="4">
    <source>
        <dbReference type="ARBA" id="ARBA00022777"/>
    </source>
</evidence>
<accession>A0ABR2X282</accession>
<feature type="compositionally biased region" description="Basic and acidic residues" evidence="6">
    <location>
        <begin position="917"/>
        <end position="930"/>
    </location>
</feature>
<dbReference type="PANTHER" id="PTHR24058">
    <property type="entry name" value="DUAL SPECIFICITY PROTEIN KINASE"/>
    <property type="match status" value="1"/>
</dbReference>
<dbReference type="SUPFAM" id="SSF56112">
    <property type="entry name" value="Protein kinase-like (PK-like)"/>
    <property type="match status" value="1"/>
</dbReference>
<gene>
    <name evidence="8" type="primary">YAK1_2</name>
    <name evidence="8" type="ORF">K7432_001968</name>
</gene>
<feature type="compositionally biased region" description="Basic and acidic residues" evidence="6">
    <location>
        <begin position="740"/>
        <end position="750"/>
    </location>
</feature>
<feature type="region of interest" description="Disordered" evidence="6">
    <location>
        <begin position="917"/>
        <end position="1131"/>
    </location>
</feature>
<dbReference type="SMART" id="SM00220">
    <property type="entry name" value="S_TKc"/>
    <property type="match status" value="1"/>
</dbReference>
<dbReference type="PROSITE" id="PS50011">
    <property type="entry name" value="PROTEIN_KINASE_DOM"/>
    <property type="match status" value="1"/>
</dbReference>
<feature type="compositionally biased region" description="Low complexity" evidence="6">
    <location>
        <begin position="65"/>
        <end position="76"/>
    </location>
</feature>
<evidence type="ECO:0000256" key="1">
    <source>
        <dbReference type="ARBA" id="ARBA00022527"/>
    </source>
</evidence>
<dbReference type="CDD" id="cd14212">
    <property type="entry name" value="PKc_YAK1"/>
    <property type="match status" value="1"/>
</dbReference>
<feature type="region of interest" description="Disordered" evidence="6">
    <location>
        <begin position="648"/>
        <end position="678"/>
    </location>
</feature>
<organism evidence="8 9">
    <name type="scientific">Basidiobolus ranarum</name>
    <dbReference type="NCBI Taxonomy" id="34480"/>
    <lineage>
        <taxon>Eukaryota</taxon>
        <taxon>Fungi</taxon>
        <taxon>Fungi incertae sedis</taxon>
        <taxon>Zoopagomycota</taxon>
        <taxon>Entomophthoromycotina</taxon>
        <taxon>Basidiobolomycetes</taxon>
        <taxon>Basidiobolales</taxon>
        <taxon>Basidiobolaceae</taxon>
        <taxon>Basidiobolus</taxon>
    </lineage>
</organism>
<dbReference type="Gene3D" id="3.30.200.20">
    <property type="entry name" value="Phosphorylase Kinase, domain 1"/>
    <property type="match status" value="1"/>
</dbReference>
<feature type="compositionally biased region" description="Polar residues" evidence="6">
    <location>
        <begin position="648"/>
        <end position="664"/>
    </location>
</feature>
<name>A0ABR2X282_9FUNG</name>
<feature type="compositionally biased region" description="Low complexity" evidence="6">
    <location>
        <begin position="1523"/>
        <end position="1533"/>
    </location>
</feature>
<sequence>MDHSYISPDLPIYSNLQKPLPSSPKQSPSTHPTYPFSPETRQSTANNTTTQPYYIPIPSSNEAYSRSSNENRTSSSLTDSISEPPSLYSLHNFSPVLASPLSATTTPFDRFQNPAYGSSTSRVQRSRSKRYQSVADPSLKLRSAFRKTSSNFEFSPARILQGYSYPSKSSVLKALTTNVARTYHHCNPAFAYELTRNPRRVLTKPSKGVRNNGCDNENNDYILYVNDILGDEAGHQYLVLEILGAGTFGQVAKCLNTKTNELVGVKVVKNKQAYFQQSMMEVKILEWLNEKFDPEDKRHLLRLLGTFIHRRHLCLVFELLSVNLYELIKQNQFRGLSTNLVRVFISQILDALCVLKEAKIIHCDLKPENILLKSLESATIKVIDFGSACHEQETVYTYIQSRFYRSPEILIGLPYTTSIDMWSLGCIAVELYLGLPLFPGSSEYNQMSRIVEMLGTPPSYMIEVGKNGFEFFERVLGLDNQKQYHLKSMEQYSKEHNCNEKPSKRYFSATSLLELVRTYPLPRKSMLEAEVEKETKSREMFLDFIQGLLNLNPLERWSPHQAKLHPFITGAKYTGHFIPPTMRVFQDSSGGPTSTQTASSILRSVPSPGEDRELSQLQNSTSPQESEIIPNQIRPKIQPHYQPSLSIQNQNQESSLGQYQSQIPGLNLAPDQTVGTQNSATPFFKQSLRTGRSRANTVSGAHVSGDVPIQLQRYAVMSSVNCNTPSANYDPEIIVTVENENRIEEDRQKATLEPTTSDKLTSISTTDQSQSLESKSKHTEVSSPRSLNNIQYPSPNSNINNQPLPIRPTYSAIPKFQDSFPISPTAQASQPKHRSSLNLVARLGVDKPNAQGIHPSTGLSTSPQDGLGIQMSNCAISKPPRSTNVTSLPNSYEEKSSYLQSPLTKASYSYTHYNPHDGLKIDTKFNKDPKQPSYTRARFEPVSPYSDNPLPTISQSYFPSESSLPRDHRVQSGHKASPVDIQPTQSTPYAYSNTTSGLGLYGVSQSNPSEAQNSSSYRMVGNNIPPTAANPRRSHQPAATGYNSHSSPNPKSFMSESRPPHPPIKTTNINQYGSLGNPHTTSYTSQHHTNPLESSPRMNSVLISPHINHNNSSGHHRDLKSHPPNSSDYPRRTYQEYPLQEVMSEEPMSTNPKFTDHQDIGYRGGNLPNTAYNSHHSPRDQKPVNYLMNPPMYETSPKQYQTPGHVPTTHTSSPLVNVTSVSYGDQSYVSPYQESMTAQSSHNQQLPTINSNVRQPPRQPPVHLQSIFVTNNEEPSEFKKRENRYGTVSEASDIPFGFDPEYGHSNDVGITTPIGLYMEESLPTSTPTHTNTSHRKQWFDVKSYFGHNNRTKQKEKSLDLLPVAFSSTATVTTTTTNTESSTTSLITNPNTTVNSIVTTNPQFPLETTTSTSGNFPQVSPQFRTPNFPPPHFSNLNSPKNLSATSNHEPSQYHTYEPNLIGNMRKFPISIPPPVPVSAQVSTSNSTLTSISSPIYRGNPHFYLERNGSNFENVTRDSSKNSKHPSNSNNSNSSTIGIMVDYLPK</sequence>
<dbReference type="Gene3D" id="1.10.510.10">
    <property type="entry name" value="Transferase(Phosphotransferase) domain 1"/>
    <property type="match status" value="1"/>
</dbReference>
<feature type="region of interest" description="Disordered" evidence="6">
    <location>
        <begin position="1"/>
        <end position="81"/>
    </location>
</feature>
<feature type="compositionally biased region" description="Polar residues" evidence="6">
    <location>
        <begin position="753"/>
        <end position="773"/>
    </location>
</feature>
<dbReference type="PROSITE" id="PS00108">
    <property type="entry name" value="PROTEIN_KINASE_ST"/>
    <property type="match status" value="1"/>
</dbReference>
<dbReference type="Pfam" id="PF00069">
    <property type="entry name" value="Pkinase"/>
    <property type="match status" value="1"/>
</dbReference>
<evidence type="ECO:0000259" key="7">
    <source>
        <dbReference type="PROSITE" id="PS50011"/>
    </source>
</evidence>
<comment type="caution">
    <text evidence="8">The sequence shown here is derived from an EMBL/GenBank/DDBJ whole genome shotgun (WGS) entry which is preliminary data.</text>
</comment>
<feature type="compositionally biased region" description="Polar residues" evidence="6">
    <location>
        <begin position="1041"/>
        <end position="1055"/>
    </location>
</feature>
<keyword evidence="2 8" id="KW-0808">Transferase</keyword>
<feature type="compositionally biased region" description="Low complexity" evidence="6">
    <location>
        <begin position="16"/>
        <end position="29"/>
    </location>
</feature>
<feature type="compositionally biased region" description="Polar residues" evidence="6">
    <location>
        <begin position="945"/>
        <end position="963"/>
    </location>
</feature>
<dbReference type="InterPro" id="IPR050494">
    <property type="entry name" value="Ser_Thr_dual-spec_kinase"/>
</dbReference>
<dbReference type="InterPro" id="IPR008271">
    <property type="entry name" value="Ser/Thr_kinase_AS"/>
</dbReference>
<feature type="compositionally biased region" description="Polar residues" evidence="6">
    <location>
        <begin position="781"/>
        <end position="803"/>
    </location>
</feature>
<keyword evidence="9" id="KW-1185">Reference proteome</keyword>
<feature type="compositionally biased region" description="Polar residues" evidence="6">
    <location>
        <begin position="982"/>
        <end position="1017"/>
    </location>
</feature>